<proteinExistence type="predicted"/>
<feature type="transmembrane region" description="Helical" evidence="1">
    <location>
        <begin position="134"/>
        <end position="155"/>
    </location>
</feature>
<dbReference type="Proteomes" id="UP000237662">
    <property type="component" value="Unassembled WGS sequence"/>
</dbReference>
<organism evidence="2 3">
    <name type="scientific">Neolewinella xylanilytica</name>
    <dbReference type="NCBI Taxonomy" id="1514080"/>
    <lineage>
        <taxon>Bacteria</taxon>
        <taxon>Pseudomonadati</taxon>
        <taxon>Bacteroidota</taxon>
        <taxon>Saprospiria</taxon>
        <taxon>Saprospirales</taxon>
        <taxon>Lewinellaceae</taxon>
        <taxon>Neolewinella</taxon>
    </lineage>
</organism>
<dbReference type="EMBL" id="PTJC01000005">
    <property type="protein sequence ID" value="PPK87627.1"/>
    <property type="molecule type" value="Genomic_DNA"/>
</dbReference>
<keyword evidence="1" id="KW-1133">Transmembrane helix</keyword>
<dbReference type="InterPro" id="IPR018750">
    <property type="entry name" value="DUF2306_membrane"/>
</dbReference>
<feature type="transmembrane region" description="Helical" evidence="1">
    <location>
        <begin position="12"/>
        <end position="30"/>
    </location>
</feature>
<keyword evidence="1" id="KW-0812">Transmembrane</keyword>
<dbReference type="Pfam" id="PF10067">
    <property type="entry name" value="DUF2306"/>
    <property type="match status" value="1"/>
</dbReference>
<dbReference type="RefSeq" id="WP_104418223.1">
    <property type="nucleotide sequence ID" value="NZ_PTJC01000005.1"/>
</dbReference>
<keyword evidence="3" id="KW-1185">Reference proteome</keyword>
<evidence type="ECO:0000313" key="2">
    <source>
        <dbReference type="EMBL" id="PPK87627.1"/>
    </source>
</evidence>
<feature type="transmembrane region" description="Helical" evidence="1">
    <location>
        <begin position="42"/>
        <end position="62"/>
    </location>
</feature>
<dbReference type="OrthoDB" id="6385003at2"/>
<keyword evidence="1" id="KW-0472">Membrane</keyword>
<comment type="caution">
    <text evidence="2">The sequence shown here is derived from an EMBL/GenBank/DDBJ whole genome shotgun (WGS) entry which is preliminary data.</text>
</comment>
<sequence>MHAIIHDTVGLIHFLSALLALVTGAFVLYLPKGSSTHRRIGYVYAVTMIVMLITAFLIYALFGTFGPFHWLAVVSTLTLIGGMVPVLLRRPAANYLLYHFSFMYWSVVGLYLALFGELAAHLPELMSVERDRSLPLLIGIGVAAAVFAVSAQLFWNRKKHEWSARYRRPVAS</sequence>
<evidence type="ECO:0000256" key="1">
    <source>
        <dbReference type="SAM" id="Phobius"/>
    </source>
</evidence>
<accession>A0A2S6I802</accession>
<gene>
    <name evidence="2" type="ORF">CLV84_0573</name>
</gene>
<dbReference type="AlphaFoldDB" id="A0A2S6I802"/>
<feature type="transmembrane region" description="Helical" evidence="1">
    <location>
        <begin position="68"/>
        <end position="88"/>
    </location>
</feature>
<name>A0A2S6I802_9BACT</name>
<reference evidence="2 3" key="1">
    <citation type="submission" date="2018-02" db="EMBL/GenBank/DDBJ databases">
        <title>Genomic Encyclopedia of Archaeal and Bacterial Type Strains, Phase II (KMG-II): from individual species to whole genera.</title>
        <authorList>
            <person name="Goeker M."/>
        </authorList>
    </citation>
    <scope>NUCLEOTIDE SEQUENCE [LARGE SCALE GENOMIC DNA]</scope>
    <source>
        <strain evidence="2 3">DSM 29526</strain>
    </source>
</reference>
<feature type="transmembrane region" description="Helical" evidence="1">
    <location>
        <begin position="95"/>
        <end position="114"/>
    </location>
</feature>
<evidence type="ECO:0000313" key="3">
    <source>
        <dbReference type="Proteomes" id="UP000237662"/>
    </source>
</evidence>
<protein>
    <submittedName>
        <fullName evidence="2">Putative membrane protein DUF2306</fullName>
    </submittedName>
</protein>